<feature type="region of interest" description="Disordered" evidence="5">
    <location>
        <begin position="537"/>
        <end position="556"/>
    </location>
</feature>
<feature type="domain" description="ABC transporter" evidence="6">
    <location>
        <begin position="4"/>
        <end position="261"/>
    </location>
</feature>
<dbReference type="FunFam" id="3.40.50.300:FF:000309">
    <property type="entry name" value="ABC transporter ATP-binding protein"/>
    <property type="match status" value="1"/>
</dbReference>
<dbReference type="PANTHER" id="PTHR42855:SF2">
    <property type="entry name" value="DRUG RESISTANCE ABC TRANSPORTER,ATP-BINDING PROTEIN"/>
    <property type="match status" value="1"/>
</dbReference>
<evidence type="ECO:0000256" key="1">
    <source>
        <dbReference type="ARBA" id="ARBA00022737"/>
    </source>
</evidence>
<dbReference type="Pfam" id="PF16326">
    <property type="entry name" value="ABC_tran_CTD"/>
    <property type="match status" value="1"/>
</dbReference>
<proteinExistence type="predicted"/>
<dbReference type="Pfam" id="PF12848">
    <property type="entry name" value="ABC_tran_Xtn"/>
    <property type="match status" value="1"/>
</dbReference>
<feature type="coiled-coil region" evidence="4">
    <location>
        <begin position="561"/>
        <end position="632"/>
    </location>
</feature>
<keyword evidence="4" id="KW-0175">Coiled coil</keyword>
<evidence type="ECO:0000313" key="7">
    <source>
        <dbReference type="EMBL" id="SOC41295.1"/>
    </source>
</evidence>
<dbReference type="Pfam" id="PF00005">
    <property type="entry name" value="ABC_tran"/>
    <property type="match status" value="2"/>
</dbReference>
<dbReference type="Gene3D" id="3.40.50.300">
    <property type="entry name" value="P-loop containing nucleotide triphosphate hydrolases"/>
    <property type="match status" value="2"/>
</dbReference>
<dbReference type="PROSITE" id="PS50893">
    <property type="entry name" value="ABC_TRANSPORTER_2"/>
    <property type="match status" value="2"/>
</dbReference>
<feature type="compositionally biased region" description="Basic and acidic residues" evidence="5">
    <location>
        <begin position="546"/>
        <end position="556"/>
    </location>
</feature>
<feature type="domain" description="ABC transporter" evidence="6">
    <location>
        <begin position="323"/>
        <end position="541"/>
    </location>
</feature>
<dbReference type="InterPro" id="IPR003439">
    <property type="entry name" value="ABC_transporter-like_ATP-bd"/>
</dbReference>
<keyword evidence="8" id="KW-1185">Reference proteome</keyword>
<keyword evidence="2" id="KW-0547">Nucleotide-binding</keyword>
<dbReference type="FunFam" id="3.40.50.300:FF:000011">
    <property type="entry name" value="Putative ABC transporter ATP-binding component"/>
    <property type="match status" value="1"/>
</dbReference>
<dbReference type="CDD" id="cd03221">
    <property type="entry name" value="ABCF_EF-3"/>
    <property type="match status" value="2"/>
</dbReference>
<dbReference type="Proteomes" id="UP000219412">
    <property type="component" value="Unassembled WGS sequence"/>
</dbReference>
<dbReference type="InterPro" id="IPR032781">
    <property type="entry name" value="ABC_tran_Xtn"/>
</dbReference>
<organism evidence="7 8">
    <name type="scientific">Salinicoccus kekensis</name>
    <dbReference type="NCBI Taxonomy" id="714307"/>
    <lineage>
        <taxon>Bacteria</taxon>
        <taxon>Bacillati</taxon>
        <taxon>Bacillota</taxon>
        <taxon>Bacilli</taxon>
        <taxon>Bacillales</taxon>
        <taxon>Staphylococcaceae</taxon>
        <taxon>Salinicoccus</taxon>
    </lineage>
</organism>
<keyword evidence="1" id="KW-0677">Repeat</keyword>
<dbReference type="GO" id="GO:0016887">
    <property type="term" value="F:ATP hydrolysis activity"/>
    <property type="evidence" value="ECO:0007669"/>
    <property type="project" value="InterPro"/>
</dbReference>
<keyword evidence="3 7" id="KW-0067">ATP-binding</keyword>
<dbReference type="InterPro" id="IPR017871">
    <property type="entry name" value="ABC_transporter-like_CS"/>
</dbReference>
<dbReference type="PANTHER" id="PTHR42855">
    <property type="entry name" value="ABC TRANSPORTER ATP-BINDING SUBUNIT"/>
    <property type="match status" value="1"/>
</dbReference>
<dbReference type="InterPro" id="IPR032524">
    <property type="entry name" value="ABC_tran_C"/>
</dbReference>
<evidence type="ECO:0000313" key="8">
    <source>
        <dbReference type="Proteomes" id="UP000219412"/>
    </source>
</evidence>
<gene>
    <name evidence="7" type="ORF">SAMN05878391_1315</name>
</gene>
<dbReference type="SUPFAM" id="SSF52540">
    <property type="entry name" value="P-loop containing nucleoside triphosphate hydrolases"/>
    <property type="match status" value="2"/>
</dbReference>
<evidence type="ECO:0000256" key="2">
    <source>
        <dbReference type="ARBA" id="ARBA00022741"/>
    </source>
</evidence>
<evidence type="ECO:0000256" key="5">
    <source>
        <dbReference type="SAM" id="MobiDB-lite"/>
    </source>
</evidence>
<dbReference type="OrthoDB" id="9760950at2"/>
<evidence type="ECO:0000259" key="6">
    <source>
        <dbReference type="PROSITE" id="PS50893"/>
    </source>
</evidence>
<dbReference type="GO" id="GO:0005524">
    <property type="term" value="F:ATP binding"/>
    <property type="evidence" value="ECO:0007669"/>
    <property type="project" value="UniProtKB-KW"/>
</dbReference>
<evidence type="ECO:0000256" key="4">
    <source>
        <dbReference type="SAM" id="Coils"/>
    </source>
</evidence>
<dbReference type="PROSITE" id="PS00211">
    <property type="entry name" value="ABC_TRANSPORTER_1"/>
    <property type="match status" value="2"/>
</dbReference>
<dbReference type="RefSeq" id="WP_097040310.1">
    <property type="nucleotide sequence ID" value="NZ_OBQF01000002.1"/>
</dbReference>
<reference evidence="8" key="1">
    <citation type="submission" date="2017-08" db="EMBL/GenBank/DDBJ databases">
        <authorList>
            <person name="Varghese N."/>
            <person name="Submissions S."/>
        </authorList>
    </citation>
    <scope>NUCLEOTIDE SEQUENCE [LARGE SCALE GENOMIC DNA]</scope>
    <source>
        <strain evidence="8">DSM 23173</strain>
    </source>
</reference>
<dbReference type="AlphaFoldDB" id="A0A285UHA8"/>
<protein>
    <submittedName>
        <fullName evidence="7">ATP-binding cassette subfamily F protein 3</fullName>
    </submittedName>
</protein>
<dbReference type="SMART" id="SM00382">
    <property type="entry name" value="AAA"/>
    <property type="match status" value="2"/>
</dbReference>
<accession>A0A285UHA8</accession>
<name>A0A285UHA8_9STAP</name>
<dbReference type="EMBL" id="OBQF01000002">
    <property type="protein sequence ID" value="SOC41295.1"/>
    <property type="molecule type" value="Genomic_DNA"/>
</dbReference>
<dbReference type="InterPro" id="IPR051309">
    <property type="entry name" value="ABCF_ATPase"/>
</dbReference>
<dbReference type="InterPro" id="IPR003593">
    <property type="entry name" value="AAA+_ATPase"/>
</dbReference>
<dbReference type="GO" id="GO:0003677">
    <property type="term" value="F:DNA binding"/>
    <property type="evidence" value="ECO:0007669"/>
    <property type="project" value="InterPro"/>
</dbReference>
<sequence length="639" mass="73635">MIVMQLSNLRKSFVTDLVFDKVTLEVKSGENIGIVGKNGAGKTTLMKIMAGEMGYDGGSISMPKGTSIGYLTQQMTLESKFTVREEMMRPFEDLLALKAEMDTVTRWLGDNEYSHPQYEEYVDKLARLQNAFENADGYNIDSSIKMVLTGLNFDIADLDRPVDEFSGGQKTRLSLAQMLLRKPDVLLLDEPTNHLDVETVEWLEHYLKNFQGAVVIISHDRYFLDKTVDKIFEVELGKGTLYHSNYSKYVIEKEKRHQLEMKQYERQQKEISKLETFVEKNIARASTSGMAKDRRKKLEMMEKVNAPRQDHKNADFSFSIRRESGNDVFRVKDLTIGYDEVLNSGISFSVEKGDRLAILGPNGIGKSTLVKTIAKKISKISGEIVYGTNVSIGYYDQKQAEFTSDKNVLEELWSEYPEMKESDIRKILGRFLFTQDEVLKSVNDLSGGEKARIQLAKLMLEKNNVLILDEPTNHLDIDSKEVLEDALDDFEGTIIFVSHDRYFINRIADRILEIQKEDVFLVNGDYDYFLHKKEEKRQMEVPPASAKEKASPKENLDYEEQKKLRNEISRLKKQVKQYEEEIALLETEIEDLETRLLDPDIYNDYTKSAELNTQLIKKNERLEQVMDEWAESEELLTES</sequence>
<dbReference type="InterPro" id="IPR027417">
    <property type="entry name" value="P-loop_NTPase"/>
</dbReference>
<evidence type="ECO:0000256" key="3">
    <source>
        <dbReference type="ARBA" id="ARBA00022840"/>
    </source>
</evidence>